<organism evidence="4">
    <name type="scientific">Schizophyllum commune (strain H4-8 / FGSC 9210)</name>
    <name type="common">Split gill fungus</name>
    <dbReference type="NCBI Taxonomy" id="578458"/>
    <lineage>
        <taxon>Eukaryota</taxon>
        <taxon>Fungi</taxon>
        <taxon>Dikarya</taxon>
        <taxon>Basidiomycota</taxon>
        <taxon>Agaricomycotina</taxon>
        <taxon>Agaricomycetes</taxon>
        <taxon>Agaricomycetidae</taxon>
        <taxon>Agaricales</taxon>
        <taxon>Schizophyllaceae</taxon>
        <taxon>Schizophyllum</taxon>
    </lineage>
</organism>
<protein>
    <submittedName>
        <fullName evidence="3">Expressed protein</fullName>
    </submittedName>
</protein>
<feature type="signal peptide" evidence="2">
    <location>
        <begin position="1"/>
        <end position="24"/>
    </location>
</feature>
<dbReference type="EMBL" id="GL377305">
    <property type="protein sequence ID" value="EFI97950.1"/>
    <property type="molecule type" value="Genomic_DNA"/>
</dbReference>
<feature type="region of interest" description="Disordered" evidence="1">
    <location>
        <begin position="42"/>
        <end position="70"/>
    </location>
</feature>
<dbReference type="OMA" id="GESAIWM"/>
<evidence type="ECO:0000313" key="3">
    <source>
        <dbReference type="EMBL" id="EFI97950.1"/>
    </source>
</evidence>
<dbReference type="HOGENOM" id="CLU_066064_1_0_1"/>
<evidence type="ECO:0000256" key="2">
    <source>
        <dbReference type="SAM" id="SignalP"/>
    </source>
</evidence>
<feature type="chain" id="PRO_5003120435" evidence="2">
    <location>
        <begin position="25"/>
        <end position="239"/>
    </location>
</feature>
<dbReference type="Proteomes" id="UP000007431">
    <property type="component" value="Unassembled WGS sequence"/>
</dbReference>
<dbReference type="InParanoid" id="D8Q1J2"/>
<gene>
    <name evidence="3" type="ORF">SCHCODRAFT_82058</name>
</gene>
<proteinExistence type="predicted"/>
<dbReference type="VEuPathDB" id="FungiDB:SCHCODRAFT_02619440"/>
<evidence type="ECO:0000256" key="1">
    <source>
        <dbReference type="SAM" id="MobiDB-lite"/>
    </source>
</evidence>
<dbReference type="AlphaFoldDB" id="D8Q1J2"/>
<reference evidence="3 4" key="1">
    <citation type="journal article" date="2010" name="Nat. Biotechnol.">
        <title>Genome sequence of the model mushroom Schizophyllum commune.</title>
        <authorList>
            <person name="Ohm R.A."/>
            <person name="de Jong J.F."/>
            <person name="Lugones L.G."/>
            <person name="Aerts A."/>
            <person name="Kothe E."/>
            <person name="Stajich J.E."/>
            <person name="de Vries R.P."/>
            <person name="Record E."/>
            <person name="Levasseur A."/>
            <person name="Baker S.E."/>
            <person name="Bartholomew K.A."/>
            <person name="Coutinho P.M."/>
            <person name="Erdmann S."/>
            <person name="Fowler T.J."/>
            <person name="Gathman A.C."/>
            <person name="Lombard V."/>
            <person name="Henrissat B."/>
            <person name="Knabe N."/>
            <person name="Kuees U."/>
            <person name="Lilly W.W."/>
            <person name="Lindquist E."/>
            <person name="Lucas S."/>
            <person name="Magnuson J.K."/>
            <person name="Piumi F."/>
            <person name="Raudaskoski M."/>
            <person name="Salamov A."/>
            <person name="Schmutz J."/>
            <person name="Schwarze F.W.M.R."/>
            <person name="vanKuyk P.A."/>
            <person name="Horton J.S."/>
            <person name="Grigoriev I.V."/>
            <person name="Woesten H.A.B."/>
        </authorList>
    </citation>
    <scope>NUCLEOTIDE SEQUENCE [LARGE SCALE GENOMIC DNA]</scope>
    <source>
        <strain evidence="4">H4-8 / FGSC 9210</strain>
    </source>
</reference>
<sequence>MFSAARVSSWLLVLFSALVLVARAAPLETNAQRFARGLPPLAPANLRRTSTGTDSAEHGHPSAKPPVSYSGRLQARTADGTVVGFIRNWEGAASISGINFGTSDEELHVSFLTSGGNKPFDILATNPNFPAPYYVGASGTGPLAKGSYKTVAFTNVGQTPAGSKPVKAGEYSYESAIWTFNPQTKALTAHFVNPDGSKPKTQLAYDARANELFFVGDLAAYNKQFDYYPAGAVNLYLVD</sequence>
<name>D8Q1J2_SCHCM</name>
<dbReference type="eggNOG" id="ENOG502SS5A">
    <property type="taxonomic scope" value="Eukaryota"/>
</dbReference>
<dbReference type="GeneID" id="9590968"/>
<accession>D8Q1J2</accession>
<keyword evidence="2" id="KW-0732">Signal</keyword>
<dbReference type="STRING" id="578458.D8Q1J2"/>
<dbReference type="KEGG" id="scm:SCHCO_02619440"/>
<dbReference type="RefSeq" id="XP_003032853.1">
    <property type="nucleotide sequence ID" value="XM_003032807.1"/>
</dbReference>
<evidence type="ECO:0000313" key="4">
    <source>
        <dbReference type="Proteomes" id="UP000007431"/>
    </source>
</evidence>
<keyword evidence="4" id="KW-1185">Reference proteome</keyword>
<dbReference type="OrthoDB" id="3167181at2759"/>